<evidence type="ECO:0008006" key="4">
    <source>
        <dbReference type="Google" id="ProtNLM"/>
    </source>
</evidence>
<keyword evidence="1" id="KW-1133">Transmembrane helix</keyword>
<comment type="caution">
    <text evidence="2">The sequence shown here is derived from an EMBL/GenBank/DDBJ whole genome shotgun (WGS) entry which is preliminary data.</text>
</comment>
<organism evidence="2 3">
    <name type="scientific">Elysia crispata</name>
    <name type="common">lettuce slug</name>
    <dbReference type="NCBI Taxonomy" id="231223"/>
    <lineage>
        <taxon>Eukaryota</taxon>
        <taxon>Metazoa</taxon>
        <taxon>Spiralia</taxon>
        <taxon>Lophotrochozoa</taxon>
        <taxon>Mollusca</taxon>
        <taxon>Gastropoda</taxon>
        <taxon>Heterobranchia</taxon>
        <taxon>Euthyneura</taxon>
        <taxon>Panpulmonata</taxon>
        <taxon>Sacoglossa</taxon>
        <taxon>Placobranchoidea</taxon>
        <taxon>Plakobranchidae</taxon>
        <taxon>Elysia</taxon>
    </lineage>
</organism>
<evidence type="ECO:0000256" key="1">
    <source>
        <dbReference type="SAM" id="Phobius"/>
    </source>
</evidence>
<gene>
    <name evidence="2" type="ORF">RRG08_025521</name>
</gene>
<dbReference type="Gene3D" id="2.60.40.1190">
    <property type="match status" value="1"/>
</dbReference>
<proteinExistence type="predicted"/>
<feature type="transmembrane region" description="Helical" evidence="1">
    <location>
        <begin position="9"/>
        <end position="30"/>
    </location>
</feature>
<dbReference type="AlphaFoldDB" id="A0AAE1DRR1"/>
<dbReference type="SUPFAM" id="SSF49344">
    <property type="entry name" value="CBD9-like"/>
    <property type="match status" value="1"/>
</dbReference>
<accession>A0AAE1DRR1</accession>
<keyword evidence="3" id="KW-1185">Reference proteome</keyword>
<keyword evidence="1" id="KW-0812">Transmembrane</keyword>
<keyword evidence="1" id="KW-0472">Membrane</keyword>
<sequence length="419" mass="47831">MAVKSQSPLVITVIVGLLALGVGLVIGYLLRPFKEPPAPHTSADQLWGIEAADDDKIAALDMLKDCSHLARENAVISKHLLENDVEACRAVTCDIPYPRTYVIYKLRGNDVIDLDGRLEDKAWKDVAWSDSFIDIQGREFPEPRLKTKVKMRYDYRFLYIGALLEEPDVWSNVTLHDGPVYQDNSFQILFDSRQSNVNYKEITINARGIVADLMMTKPYVDSGEPLQFWESDLVSEVYVHGSLNNPNSEDEYWTIEMAVPFSTLYQGSGASMNRSTPIHDETWRANFLRAQWSVKKRGTHYEKEKNSGTDWWGLIQFQDAEINSTHFMTSEKWVATNALLDTYSALQAFHAVTGRYTDRKELLHLPPYVFSGKCVDDISIKLDWSGFHVTVKPKGGNLEDGHIKADHFLWFGKEDMQYF</sequence>
<evidence type="ECO:0000313" key="3">
    <source>
        <dbReference type="Proteomes" id="UP001283361"/>
    </source>
</evidence>
<dbReference type="Proteomes" id="UP001283361">
    <property type="component" value="Unassembled WGS sequence"/>
</dbReference>
<dbReference type="PANTHER" id="PTHR35532:SF5">
    <property type="entry name" value="CARBOHYDRATE-BINDING DOMAIN-CONTAINING PROTEIN"/>
    <property type="match status" value="1"/>
</dbReference>
<dbReference type="EMBL" id="JAWDGP010002858">
    <property type="protein sequence ID" value="KAK3779233.1"/>
    <property type="molecule type" value="Genomic_DNA"/>
</dbReference>
<name>A0AAE1DRR1_9GAST</name>
<protein>
    <recommendedName>
        <fullName evidence="4">Carbohydrate-binding domain-containing protein</fullName>
    </recommendedName>
</protein>
<dbReference type="CDD" id="cd09620">
    <property type="entry name" value="CBM9_like_3"/>
    <property type="match status" value="1"/>
</dbReference>
<reference evidence="2" key="1">
    <citation type="journal article" date="2023" name="G3 (Bethesda)">
        <title>A reference genome for the long-term kleptoplast-retaining sea slug Elysia crispata morphotype clarki.</title>
        <authorList>
            <person name="Eastman K.E."/>
            <person name="Pendleton A.L."/>
            <person name="Shaikh M.A."/>
            <person name="Suttiyut T."/>
            <person name="Ogas R."/>
            <person name="Tomko P."/>
            <person name="Gavelis G."/>
            <person name="Widhalm J.R."/>
            <person name="Wisecaver J.H."/>
        </authorList>
    </citation>
    <scope>NUCLEOTIDE SEQUENCE</scope>
    <source>
        <strain evidence="2">ECLA1</strain>
    </source>
</reference>
<evidence type="ECO:0000313" key="2">
    <source>
        <dbReference type="EMBL" id="KAK3779233.1"/>
    </source>
</evidence>
<dbReference type="PANTHER" id="PTHR35532">
    <property type="entry name" value="SIMILAR TO POLYHYDROXYALKANOATE DEPOLYMERASE"/>
    <property type="match status" value="1"/>
</dbReference>